<gene>
    <name evidence="1" type="ORF">CLUMA_CG006753</name>
</gene>
<keyword evidence="2" id="KW-1185">Reference proteome</keyword>
<sequence length="93" mass="11289">MKRNKLALMKDKLFPNKELLLQVCVCMCYELESIKRFLSIFITGFHRENFLFITKNVHGYQTNFKLKCVEFSLQKLTEFYHIKHCCPELKWIH</sequence>
<dbReference type="AlphaFoldDB" id="A0A1J1I4A1"/>
<dbReference type="EMBL" id="CVRI01000037">
    <property type="protein sequence ID" value="CRK93209.1"/>
    <property type="molecule type" value="Genomic_DNA"/>
</dbReference>
<organism evidence="1 2">
    <name type="scientific">Clunio marinus</name>
    <dbReference type="NCBI Taxonomy" id="568069"/>
    <lineage>
        <taxon>Eukaryota</taxon>
        <taxon>Metazoa</taxon>
        <taxon>Ecdysozoa</taxon>
        <taxon>Arthropoda</taxon>
        <taxon>Hexapoda</taxon>
        <taxon>Insecta</taxon>
        <taxon>Pterygota</taxon>
        <taxon>Neoptera</taxon>
        <taxon>Endopterygota</taxon>
        <taxon>Diptera</taxon>
        <taxon>Nematocera</taxon>
        <taxon>Chironomoidea</taxon>
        <taxon>Chironomidae</taxon>
        <taxon>Clunio</taxon>
    </lineage>
</organism>
<name>A0A1J1I4A1_9DIPT</name>
<evidence type="ECO:0000313" key="2">
    <source>
        <dbReference type="Proteomes" id="UP000183832"/>
    </source>
</evidence>
<accession>A0A1J1I4A1</accession>
<dbReference type="Proteomes" id="UP000183832">
    <property type="component" value="Unassembled WGS sequence"/>
</dbReference>
<protein>
    <submittedName>
        <fullName evidence="1">CLUMA_CG006753, isoform A</fullName>
    </submittedName>
</protein>
<evidence type="ECO:0000313" key="1">
    <source>
        <dbReference type="EMBL" id="CRK93209.1"/>
    </source>
</evidence>
<proteinExistence type="predicted"/>
<reference evidence="1 2" key="1">
    <citation type="submission" date="2015-04" db="EMBL/GenBank/DDBJ databases">
        <authorList>
            <person name="Syromyatnikov M.Y."/>
            <person name="Popov V.N."/>
        </authorList>
    </citation>
    <scope>NUCLEOTIDE SEQUENCE [LARGE SCALE GENOMIC DNA]</scope>
</reference>